<proteinExistence type="predicted"/>
<evidence type="ECO:0000313" key="4">
    <source>
        <dbReference type="Proteomes" id="UP001519460"/>
    </source>
</evidence>
<keyword evidence="2" id="KW-0812">Transmembrane</keyword>
<feature type="region of interest" description="Disordered" evidence="1">
    <location>
        <begin position="208"/>
        <end position="232"/>
    </location>
</feature>
<protein>
    <submittedName>
        <fullName evidence="3">Uncharacterized protein</fullName>
    </submittedName>
</protein>
<sequence>MSTFCPTVHDDPVATYPYHLLAPSSFGKIRDSALPGSEIPIDRDRHLIKGLHAIQSDGYLRLELYENLQYGDQKNKTSNHDGRQLGTRVRLPLTGSVKIDISSEHLAGSDVEQAFSIDDYLRVTVGEKHEILQDNDEIEFWVVAVSNETGDDVIVSNPLPFLITIDHTEPEEEGATVYVGIVFGAICFFVLLIPVTVRTKRRLSQGKPVFGCGSHSPKEPEELEPGSGSDAKVKVDVGKENLAFMLGESSVSHAPRHESFQSHELRSFSSHHFQPHWLDPHYKAVYEHPDYKKQNAQRKASHKAEVNATVPIPGTSKTVAVERL</sequence>
<dbReference type="Proteomes" id="UP001519460">
    <property type="component" value="Unassembled WGS sequence"/>
</dbReference>
<evidence type="ECO:0000256" key="1">
    <source>
        <dbReference type="SAM" id="MobiDB-lite"/>
    </source>
</evidence>
<reference evidence="3 4" key="1">
    <citation type="journal article" date="2023" name="Sci. Data">
        <title>Genome assembly of the Korean intertidal mud-creeper Batillaria attramentaria.</title>
        <authorList>
            <person name="Patra A.K."/>
            <person name="Ho P.T."/>
            <person name="Jun S."/>
            <person name="Lee S.J."/>
            <person name="Kim Y."/>
            <person name="Won Y.J."/>
        </authorList>
    </citation>
    <scope>NUCLEOTIDE SEQUENCE [LARGE SCALE GENOMIC DNA]</scope>
    <source>
        <strain evidence="3">Wonlab-2016</strain>
    </source>
</reference>
<dbReference type="AlphaFoldDB" id="A0ABD0JQ38"/>
<accession>A0ABD0JQ38</accession>
<evidence type="ECO:0000256" key="2">
    <source>
        <dbReference type="SAM" id="Phobius"/>
    </source>
</evidence>
<feature type="transmembrane region" description="Helical" evidence="2">
    <location>
        <begin position="177"/>
        <end position="197"/>
    </location>
</feature>
<dbReference type="EMBL" id="JACVVK020000365">
    <property type="protein sequence ID" value="KAK7476803.1"/>
    <property type="molecule type" value="Genomic_DNA"/>
</dbReference>
<name>A0ABD0JQ38_9CAEN</name>
<organism evidence="3 4">
    <name type="scientific">Batillaria attramentaria</name>
    <dbReference type="NCBI Taxonomy" id="370345"/>
    <lineage>
        <taxon>Eukaryota</taxon>
        <taxon>Metazoa</taxon>
        <taxon>Spiralia</taxon>
        <taxon>Lophotrochozoa</taxon>
        <taxon>Mollusca</taxon>
        <taxon>Gastropoda</taxon>
        <taxon>Caenogastropoda</taxon>
        <taxon>Sorbeoconcha</taxon>
        <taxon>Cerithioidea</taxon>
        <taxon>Batillariidae</taxon>
        <taxon>Batillaria</taxon>
    </lineage>
</organism>
<gene>
    <name evidence="3" type="ORF">BaRGS_00031964</name>
</gene>
<keyword evidence="2" id="KW-0472">Membrane</keyword>
<comment type="caution">
    <text evidence="3">The sequence shown here is derived from an EMBL/GenBank/DDBJ whole genome shotgun (WGS) entry which is preliminary data.</text>
</comment>
<keyword evidence="4" id="KW-1185">Reference proteome</keyword>
<keyword evidence="2" id="KW-1133">Transmembrane helix</keyword>
<evidence type="ECO:0000313" key="3">
    <source>
        <dbReference type="EMBL" id="KAK7476803.1"/>
    </source>
</evidence>